<dbReference type="SUPFAM" id="SSF52980">
    <property type="entry name" value="Restriction endonuclease-like"/>
    <property type="match status" value="1"/>
</dbReference>
<dbReference type="Proteomes" id="UP000261325">
    <property type="component" value="Unassembled WGS sequence"/>
</dbReference>
<dbReference type="InterPro" id="IPR011856">
    <property type="entry name" value="tRNA_endonuc-like_dom_sf"/>
</dbReference>
<dbReference type="GO" id="GO:0003676">
    <property type="term" value="F:nucleic acid binding"/>
    <property type="evidence" value="ECO:0007669"/>
    <property type="project" value="InterPro"/>
</dbReference>
<evidence type="ECO:0000313" key="4">
    <source>
        <dbReference type="EMBL" id="KAE8545247.1"/>
    </source>
</evidence>
<dbReference type="AlphaFoldDB" id="A0A350RYJ6"/>
<dbReference type="PANTHER" id="PTHR34039:SF1">
    <property type="entry name" value="UPF0102 PROTEIN YRAN"/>
    <property type="match status" value="1"/>
</dbReference>
<keyword evidence="4" id="KW-0540">Nuclease</keyword>
<name>A0A350RYJ6_MARNT</name>
<sequence length="123" mass="13933">MAREGSRKLGQHYEGVAARYLESRGIRIIERNVHNRGGEIDLIGMDAEALVFFEVRFRADGALVDPISSVSAVKQQRLVRAASFYLHRHGLWDRVSRIDVIGITPGQSSKYRIQWIKNAIQAD</sequence>
<dbReference type="GO" id="GO:0004519">
    <property type="term" value="F:endonuclease activity"/>
    <property type="evidence" value="ECO:0007669"/>
    <property type="project" value="UniProtKB-KW"/>
</dbReference>
<proteinExistence type="inferred from homology"/>
<evidence type="ECO:0000313" key="5">
    <source>
        <dbReference type="Proteomes" id="UP000261325"/>
    </source>
</evidence>
<dbReference type="Proteomes" id="UP000469950">
    <property type="component" value="Unassembled WGS sequence"/>
</dbReference>
<dbReference type="Gene3D" id="3.40.1350.10">
    <property type="match status" value="1"/>
</dbReference>
<comment type="similarity">
    <text evidence="1 2">Belongs to the UPF0102 family.</text>
</comment>
<protein>
    <recommendedName>
        <fullName evidence="2">UPF0102 protein DCF82_03080</fullName>
    </recommendedName>
</protein>
<dbReference type="HAMAP" id="MF_00048">
    <property type="entry name" value="UPF0102"/>
    <property type="match status" value="1"/>
</dbReference>
<accession>A0A350RYJ6</accession>
<dbReference type="NCBIfam" id="TIGR00252">
    <property type="entry name" value="YraN family protein"/>
    <property type="match status" value="1"/>
</dbReference>
<reference evidence="3 5" key="1">
    <citation type="journal article" date="2018" name="Nat. Biotechnol.">
        <title>A standardized bacterial taxonomy based on genome phylogeny substantially revises the tree of life.</title>
        <authorList>
            <person name="Parks D.H."/>
            <person name="Chuvochina M."/>
            <person name="Waite D.W."/>
            <person name="Rinke C."/>
            <person name="Skarshewski A."/>
            <person name="Chaumeil P.A."/>
            <person name="Hugenholtz P."/>
        </authorList>
    </citation>
    <scope>NUCLEOTIDE SEQUENCE [LARGE SCALE GENOMIC DNA]</scope>
    <source>
        <strain evidence="3">UBA9049</strain>
    </source>
</reference>
<dbReference type="PANTHER" id="PTHR34039">
    <property type="entry name" value="UPF0102 PROTEIN YRAN"/>
    <property type="match status" value="1"/>
</dbReference>
<evidence type="ECO:0000313" key="6">
    <source>
        <dbReference type="Proteomes" id="UP000469950"/>
    </source>
</evidence>
<dbReference type="Pfam" id="PF02021">
    <property type="entry name" value="UPF0102"/>
    <property type="match status" value="1"/>
</dbReference>
<evidence type="ECO:0000256" key="2">
    <source>
        <dbReference type="HAMAP-Rule" id="MF_00048"/>
    </source>
</evidence>
<dbReference type="EMBL" id="DLYI01000036">
    <property type="protein sequence ID" value="HAC26796.1"/>
    <property type="molecule type" value="Genomic_DNA"/>
</dbReference>
<dbReference type="EMBL" id="WBMP01000009">
    <property type="protein sequence ID" value="KAE8545247.1"/>
    <property type="molecule type" value="Genomic_DNA"/>
</dbReference>
<organism evidence="3 5">
    <name type="scientific">Marinobacter nauticus</name>
    <name type="common">Marinobacter hydrocarbonoclasticus</name>
    <name type="synonym">Marinobacter aquaeolei</name>
    <dbReference type="NCBI Taxonomy" id="2743"/>
    <lineage>
        <taxon>Bacteria</taxon>
        <taxon>Pseudomonadati</taxon>
        <taxon>Pseudomonadota</taxon>
        <taxon>Gammaproteobacteria</taxon>
        <taxon>Pseudomonadales</taxon>
        <taxon>Marinobacteraceae</taxon>
        <taxon>Marinobacter</taxon>
    </lineage>
</organism>
<evidence type="ECO:0000313" key="3">
    <source>
        <dbReference type="EMBL" id="HAC26796.1"/>
    </source>
</evidence>
<dbReference type="NCBIfam" id="NF009150">
    <property type="entry name" value="PRK12497.1-3"/>
    <property type="match status" value="1"/>
</dbReference>
<dbReference type="InterPro" id="IPR011335">
    <property type="entry name" value="Restrct_endonuc-II-like"/>
</dbReference>
<evidence type="ECO:0000256" key="1">
    <source>
        <dbReference type="ARBA" id="ARBA00006738"/>
    </source>
</evidence>
<keyword evidence="4" id="KW-0255">Endonuclease</keyword>
<comment type="caution">
    <text evidence="3">The sequence shown here is derived from an EMBL/GenBank/DDBJ whole genome shotgun (WGS) entry which is preliminary data.</text>
</comment>
<dbReference type="RefSeq" id="WP_153740848.1">
    <property type="nucleotide sequence ID" value="NZ_CAJXYA010000195.1"/>
</dbReference>
<keyword evidence="4" id="KW-0378">Hydrolase</keyword>
<gene>
    <name evidence="3" type="ORF">DCF82_03080</name>
    <name evidence="4" type="ORF">F6453_2219</name>
</gene>
<reference evidence="4 6" key="2">
    <citation type="submission" date="2019-10" db="EMBL/GenBank/DDBJ databases">
        <title>Draft genome sequence of Marinobacter hydrocarbonoclasticus NCT7M from the microbiome of the marine copepod.</title>
        <authorList>
            <person name="Nuttall R."/>
            <person name="Sharma G."/>
            <person name="Moisander P."/>
        </authorList>
    </citation>
    <scope>NUCLEOTIDE SEQUENCE [LARGE SCALE GENOMIC DNA]</scope>
    <source>
        <strain evidence="4 6">NCT7M</strain>
    </source>
</reference>
<dbReference type="InterPro" id="IPR003509">
    <property type="entry name" value="UPF0102_YraN-like"/>
</dbReference>